<comment type="caution">
    <text evidence="3">The sequence shown here is derived from an EMBL/GenBank/DDBJ whole genome shotgun (WGS) entry which is preliminary data.</text>
</comment>
<sequence>MKQSKPYLLLLLAFALACHKQPSYQAIGTPYTPNYSLENNKNDIEAFQKMDEAQMPAPGGIVLTGSSSFRLWKNAGQDLAPLPIINRGFGGSTTPEVIHYIDQTVLKYKPKVVVTYCENDMFVDKTKTPEQTRDSYVEFTRLVRERLPDVQMYYVSMKPSPSRWERRDEVIKANQLIKDFTKKDKNHGYIDVWPVMLKNGRPDAGIYLKDSLHMNAEGYRRWTEVIKPVLEKGYGR</sequence>
<dbReference type="AlphaFoldDB" id="A0A7C9FZ14"/>
<evidence type="ECO:0000313" key="3">
    <source>
        <dbReference type="EMBL" id="MPR33528.1"/>
    </source>
</evidence>
<keyword evidence="1" id="KW-0732">Signal</keyword>
<dbReference type="EMBL" id="WHLY01000002">
    <property type="protein sequence ID" value="MPR33528.1"/>
    <property type="molecule type" value="Genomic_DNA"/>
</dbReference>
<proteinExistence type="predicted"/>
<evidence type="ECO:0000256" key="1">
    <source>
        <dbReference type="SAM" id="SignalP"/>
    </source>
</evidence>
<evidence type="ECO:0000259" key="2">
    <source>
        <dbReference type="Pfam" id="PF13472"/>
    </source>
</evidence>
<dbReference type="Gene3D" id="3.40.50.1110">
    <property type="entry name" value="SGNH hydrolase"/>
    <property type="match status" value="1"/>
</dbReference>
<dbReference type="GO" id="GO:0016788">
    <property type="term" value="F:hydrolase activity, acting on ester bonds"/>
    <property type="evidence" value="ECO:0007669"/>
    <property type="project" value="UniProtKB-ARBA"/>
</dbReference>
<gene>
    <name evidence="3" type="ORF">GBK04_09150</name>
</gene>
<feature type="signal peptide" evidence="1">
    <location>
        <begin position="1"/>
        <end position="25"/>
    </location>
</feature>
<keyword evidence="4" id="KW-1185">Reference proteome</keyword>
<feature type="chain" id="PRO_5028845997" description="SGNH hydrolase-type esterase domain-containing protein" evidence="1">
    <location>
        <begin position="26"/>
        <end position="236"/>
    </location>
</feature>
<dbReference type="Proteomes" id="UP000479293">
    <property type="component" value="Unassembled WGS sequence"/>
</dbReference>
<organism evidence="3 4">
    <name type="scientific">Salmonirosea aquatica</name>
    <dbReference type="NCBI Taxonomy" id="2654236"/>
    <lineage>
        <taxon>Bacteria</taxon>
        <taxon>Pseudomonadati</taxon>
        <taxon>Bacteroidota</taxon>
        <taxon>Cytophagia</taxon>
        <taxon>Cytophagales</taxon>
        <taxon>Spirosomataceae</taxon>
        <taxon>Salmonirosea</taxon>
    </lineage>
</organism>
<name>A0A7C9FZ14_9BACT</name>
<dbReference type="PROSITE" id="PS51257">
    <property type="entry name" value="PROKAR_LIPOPROTEIN"/>
    <property type="match status" value="1"/>
</dbReference>
<evidence type="ECO:0000313" key="4">
    <source>
        <dbReference type="Proteomes" id="UP000479293"/>
    </source>
</evidence>
<dbReference type="RefSeq" id="WP_152758846.1">
    <property type="nucleotide sequence ID" value="NZ_WHLY01000002.1"/>
</dbReference>
<feature type="domain" description="SGNH hydrolase-type esterase" evidence="2">
    <location>
        <begin position="70"/>
        <end position="221"/>
    </location>
</feature>
<dbReference type="SUPFAM" id="SSF52266">
    <property type="entry name" value="SGNH hydrolase"/>
    <property type="match status" value="1"/>
</dbReference>
<protein>
    <recommendedName>
        <fullName evidence="2">SGNH hydrolase-type esterase domain-containing protein</fullName>
    </recommendedName>
</protein>
<dbReference type="InterPro" id="IPR036514">
    <property type="entry name" value="SGNH_hydro_sf"/>
</dbReference>
<reference evidence="3 4" key="1">
    <citation type="submission" date="2019-10" db="EMBL/GenBank/DDBJ databases">
        <title>Draft Genome Sequence of Cytophagaceae sp. SJW1-29.</title>
        <authorList>
            <person name="Choi A."/>
        </authorList>
    </citation>
    <scope>NUCLEOTIDE SEQUENCE [LARGE SCALE GENOMIC DNA]</scope>
    <source>
        <strain evidence="3 4">SJW1-29</strain>
    </source>
</reference>
<dbReference type="Pfam" id="PF13472">
    <property type="entry name" value="Lipase_GDSL_2"/>
    <property type="match status" value="1"/>
</dbReference>
<dbReference type="InterPro" id="IPR013830">
    <property type="entry name" value="SGNH_hydro"/>
</dbReference>
<accession>A0A7C9FZ14</accession>